<name>A0A564YTW6_HYMDI</name>
<sequence length="132" mass="15327">MASRLCIFAVSSRGISTSRTLLRQKIAYATSYKWLLDVHKSRQRARYPWIPREPPTSCIINGEVKEIPEMHVEFVVPLNLDKCELKPYVTWRASVVQQPELTAESLFEIRYADHVKQLHQNGKSMEEIISKL</sequence>
<evidence type="ECO:0008006" key="3">
    <source>
        <dbReference type="Google" id="ProtNLM"/>
    </source>
</evidence>
<gene>
    <name evidence="1" type="ORF">WMSIL1_LOCUS9512</name>
</gene>
<keyword evidence="2" id="KW-1185">Reference proteome</keyword>
<evidence type="ECO:0000313" key="2">
    <source>
        <dbReference type="Proteomes" id="UP000321570"/>
    </source>
</evidence>
<dbReference type="Proteomes" id="UP000321570">
    <property type="component" value="Unassembled WGS sequence"/>
</dbReference>
<proteinExistence type="predicted"/>
<organism evidence="1 2">
    <name type="scientific">Hymenolepis diminuta</name>
    <name type="common">Rat tapeworm</name>
    <dbReference type="NCBI Taxonomy" id="6216"/>
    <lineage>
        <taxon>Eukaryota</taxon>
        <taxon>Metazoa</taxon>
        <taxon>Spiralia</taxon>
        <taxon>Lophotrochozoa</taxon>
        <taxon>Platyhelminthes</taxon>
        <taxon>Cestoda</taxon>
        <taxon>Eucestoda</taxon>
        <taxon>Cyclophyllidea</taxon>
        <taxon>Hymenolepididae</taxon>
        <taxon>Hymenolepis</taxon>
    </lineage>
</organism>
<protein>
    <recommendedName>
        <fullName evidence="3">39S ribosomal protein L41, mitochondrial</fullName>
    </recommendedName>
</protein>
<accession>A0A564YTW6</accession>
<reference evidence="1 2" key="1">
    <citation type="submission" date="2019-07" db="EMBL/GenBank/DDBJ databases">
        <authorList>
            <person name="Jastrzebski P J."/>
            <person name="Paukszto L."/>
            <person name="Jastrzebski P J."/>
        </authorList>
    </citation>
    <scope>NUCLEOTIDE SEQUENCE [LARGE SCALE GENOMIC DNA]</scope>
    <source>
        <strain evidence="1 2">WMS-il1</strain>
    </source>
</reference>
<dbReference type="AlphaFoldDB" id="A0A564YTW6"/>
<evidence type="ECO:0000313" key="1">
    <source>
        <dbReference type="EMBL" id="VUZ50636.1"/>
    </source>
</evidence>
<dbReference type="EMBL" id="CABIJS010000388">
    <property type="protein sequence ID" value="VUZ50636.1"/>
    <property type="molecule type" value="Genomic_DNA"/>
</dbReference>